<feature type="region of interest" description="Disordered" evidence="1">
    <location>
        <begin position="17"/>
        <end position="58"/>
    </location>
</feature>
<dbReference type="RefSeq" id="WP_301133680.1">
    <property type="nucleotide sequence ID" value="NZ_JAUHPW010000006.1"/>
</dbReference>
<reference evidence="3" key="1">
    <citation type="submission" date="2023-06" db="EMBL/GenBank/DDBJ databases">
        <title>Sysu t00192.</title>
        <authorList>
            <person name="Gao L."/>
            <person name="Fang B.-Z."/>
            <person name="Li W.-J."/>
        </authorList>
    </citation>
    <scope>NUCLEOTIDE SEQUENCE</scope>
    <source>
        <strain evidence="3">SYSU T00192</strain>
    </source>
</reference>
<evidence type="ECO:0000259" key="2">
    <source>
        <dbReference type="Pfam" id="PF09350"/>
    </source>
</evidence>
<dbReference type="Proteomes" id="UP001172728">
    <property type="component" value="Unassembled WGS sequence"/>
</dbReference>
<feature type="domain" description="DnaJ homologue subfamily C member 28 conserved" evidence="2">
    <location>
        <begin position="66"/>
        <end position="132"/>
    </location>
</feature>
<proteinExistence type="predicted"/>
<dbReference type="Pfam" id="PF09350">
    <property type="entry name" value="DJC28_CD"/>
    <property type="match status" value="1"/>
</dbReference>
<comment type="caution">
    <text evidence="3">The sequence shown here is derived from an EMBL/GenBank/DDBJ whole genome shotgun (WGS) entry which is preliminary data.</text>
</comment>
<evidence type="ECO:0000313" key="4">
    <source>
        <dbReference type="Proteomes" id="UP001172728"/>
    </source>
</evidence>
<dbReference type="EMBL" id="JAUHPW010000006">
    <property type="protein sequence ID" value="MDN4475997.1"/>
    <property type="molecule type" value="Genomic_DNA"/>
</dbReference>
<sequence>MRWTRRDPSLDAARYALERERADEDALGETPGVDVASRAADQEERERAERLAERRRRDRAATQHLWVERRIVEAQERGDFDDLPLAGKPIPGLTSNDPDWWTRGLVEREQLSDLAPESVLLRREDAALDARLDALWDEPSVREVLEDFNARVLTARCRPADGPPLVTPLRDVDREVARWRERRLR</sequence>
<organism evidence="3 4">
    <name type="scientific">Demequina litoralis</name>
    <dbReference type="NCBI Taxonomy" id="3051660"/>
    <lineage>
        <taxon>Bacteria</taxon>
        <taxon>Bacillati</taxon>
        <taxon>Actinomycetota</taxon>
        <taxon>Actinomycetes</taxon>
        <taxon>Micrococcales</taxon>
        <taxon>Demequinaceae</taxon>
        <taxon>Demequina</taxon>
    </lineage>
</organism>
<dbReference type="InterPro" id="IPR018961">
    <property type="entry name" value="DnaJ_homolog_subfam-C_membr-28"/>
</dbReference>
<evidence type="ECO:0000256" key="1">
    <source>
        <dbReference type="SAM" id="MobiDB-lite"/>
    </source>
</evidence>
<keyword evidence="4" id="KW-1185">Reference proteome</keyword>
<protein>
    <submittedName>
        <fullName evidence="3">DUF1992 domain-containing protein</fullName>
    </submittedName>
</protein>
<evidence type="ECO:0000313" key="3">
    <source>
        <dbReference type="EMBL" id="MDN4475997.1"/>
    </source>
</evidence>
<gene>
    <name evidence="3" type="ORF">QQX09_09030</name>
</gene>
<feature type="compositionally biased region" description="Basic and acidic residues" evidence="1">
    <location>
        <begin position="40"/>
        <end position="52"/>
    </location>
</feature>
<accession>A0ABT8GA43</accession>
<name>A0ABT8GA43_9MICO</name>